<accession>A0ABS3IA93</accession>
<dbReference type="RefSeq" id="WP_207275827.1">
    <property type="nucleotide sequence ID" value="NZ_JAFMPK010000045.1"/>
</dbReference>
<reference evidence="3" key="1">
    <citation type="submission" date="2023-07" db="EMBL/GenBank/DDBJ databases">
        <title>Myceligenerans salitolerans sp. nov., a halotolerant actinomycete isolated from a salt lake in Xinjiang, China.</title>
        <authorList>
            <person name="Guan T."/>
        </authorList>
    </citation>
    <scope>NUCLEOTIDE SEQUENCE [LARGE SCALE GENOMIC DNA]</scope>
    <source>
        <strain evidence="3">XHU 5031</strain>
    </source>
</reference>
<proteinExistence type="predicted"/>
<dbReference type="EMBL" id="JAFMPK010000045">
    <property type="protein sequence ID" value="MBO0609879.1"/>
    <property type="molecule type" value="Genomic_DNA"/>
</dbReference>
<feature type="transmembrane region" description="Helical" evidence="1">
    <location>
        <begin position="219"/>
        <end position="242"/>
    </location>
</feature>
<keyword evidence="3" id="KW-1185">Reference proteome</keyword>
<feature type="transmembrane region" description="Helical" evidence="1">
    <location>
        <begin position="152"/>
        <end position="170"/>
    </location>
</feature>
<keyword evidence="1" id="KW-0812">Transmembrane</keyword>
<feature type="transmembrane region" description="Helical" evidence="1">
    <location>
        <begin position="182"/>
        <end position="204"/>
    </location>
</feature>
<dbReference type="Proteomes" id="UP000664617">
    <property type="component" value="Unassembled WGS sequence"/>
</dbReference>
<sequence length="328" mass="34545">MPVDAVETVEQDVPIAYSWTLRRAIADPALLAIAGFSPGAIAVTNAWFVTGRSPDLTLAVLGAIPIGNLVASTAAPVLALLSVFVLGASTLRGVRLSPTLFWSVTSLGMLAFPALATPLVASLAISSYTTSFANRASWKIEYFLERLADTRGGYLAVALTIIPGTIALIIRDAIGRKGQPSLTTTLETFGIVSIILAVAIVFLASTKERHSEIRRESRAIGILTLVGMFVVSLASAATNFTWGPREAISWHSESGAMNSIGRLVSVDDTGVQILDEGGILSFIDGNSITRRSVCPQPIDANLASSAVELLGRLLDTADYDAYASPPCL</sequence>
<evidence type="ECO:0000256" key="1">
    <source>
        <dbReference type="SAM" id="Phobius"/>
    </source>
</evidence>
<comment type="caution">
    <text evidence="2">The sequence shown here is derived from an EMBL/GenBank/DDBJ whole genome shotgun (WGS) entry which is preliminary data.</text>
</comment>
<name>A0ABS3IA93_9MICO</name>
<feature type="transmembrane region" description="Helical" evidence="1">
    <location>
        <begin position="29"/>
        <end position="49"/>
    </location>
</feature>
<evidence type="ECO:0000313" key="3">
    <source>
        <dbReference type="Proteomes" id="UP000664617"/>
    </source>
</evidence>
<gene>
    <name evidence="2" type="ORF">J0911_12665</name>
</gene>
<feature type="transmembrane region" description="Helical" evidence="1">
    <location>
        <begin position="100"/>
        <end position="125"/>
    </location>
</feature>
<keyword evidence="1" id="KW-0472">Membrane</keyword>
<evidence type="ECO:0000313" key="2">
    <source>
        <dbReference type="EMBL" id="MBO0609879.1"/>
    </source>
</evidence>
<keyword evidence="1" id="KW-1133">Transmembrane helix</keyword>
<organism evidence="2 3">
    <name type="scientific">Myceligenerans salitolerans</name>
    <dbReference type="NCBI Taxonomy" id="1230528"/>
    <lineage>
        <taxon>Bacteria</taxon>
        <taxon>Bacillati</taxon>
        <taxon>Actinomycetota</taxon>
        <taxon>Actinomycetes</taxon>
        <taxon>Micrococcales</taxon>
        <taxon>Promicromonosporaceae</taxon>
        <taxon>Myceligenerans</taxon>
    </lineage>
</organism>
<feature type="transmembrane region" description="Helical" evidence="1">
    <location>
        <begin position="69"/>
        <end position="88"/>
    </location>
</feature>
<protein>
    <submittedName>
        <fullName evidence="2">Uncharacterized protein</fullName>
    </submittedName>
</protein>